<dbReference type="EMBL" id="QNRK01000024">
    <property type="protein sequence ID" value="RBP08705.1"/>
    <property type="molecule type" value="Genomic_DNA"/>
</dbReference>
<dbReference type="Proteomes" id="UP000253529">
    <property type="component" value="Unassembled WGS sequence"/>
</dbReference>
<gene>
    <name evidence="1" type="ORF">DFR50_12492</name>
</gene>
<protein>
    <submittedName>
        <fullName evidence="1">Uncharacterized protein</fullName>
    </submittedName>
</protein>
<accession>A0A366F4S0</accession>
<keyword evidence="2" id="KW-1185">Reference proteome</keyword>
<organism evidence="1 2">
    <name type="scientific">Roseiarcus fermentans</name>
    <dbReference type="NCBI Taxonomy" id="1473586"/>
    <lineage>
        <taxon>Bacteria</taxon>
        <taxon>Pseudomonadati</taxon>
        <taxon>Pseudomonadota</taxon>
        <taxon>Alphaproteobacteria</taxon>
        <taxon>Hyphomicrobiales</taxon>
        <taxon>Roseiarcaceae</taxon>
        <taxon>Roseiarcus</taxon>
    </lineage>
</organism>
<reference evidence="1 2" key="1">
    <citation type="submission" date="2018-06" db="EMBL/GenBank/DDBJ databases">
        <title>Genomic Encyclopedia of Type Strains, Phase IV (KMG-IV): sequencing the most valuable type-strain genomes for metagenomic binning, comparative biology and taxonomic classification.</title>
        <authorList>
            <person name="Goeker M."/>
        </authorList>
    </citation>
    <scope>NUCLEOTIDE SEQUENCE [LARGE SCALE GENOMIC DNA]</scope>
    <source>
        <strain evidence="1 2">DSM 24875</strain>
    </source>
</reference>
<name>A0A366F4S0_9HYPH</name>
<evidence type="ECO:0000313" key="1">
    <source>
        <dbReference type="EMBL" id="RBP08705.1"/>
    </source>
</evidence>
<proteinExistence type="predicted"/>
<evidence type="ECO:0000313" key="2">
    <source>
        <dbReference type="Proteomes" id="UP000253529"/>
    </source>
</evidence>
<dbReference type="AlphaFoldDB" id="A0A366F4S0"/>
<sequence>MNGRAPVSDPRPAASRLSLSLWERAILPPREGGPVAAIGVRKDARLTTGYGGG</sequence>
<comment type="caution">
    <text evidence="1">The sequence shown here is derived from an EMBL/GenBank/DDBJ whole genome shotgun (WGS) entry which is preliminary data.</text>
</comment>